<evidence type="ECO:0000256" key="2">
    <source>
        <dbReference type="SAM" id="SignalP"/>
    </source>
</evidence>
<accession>A0A6B8W3D0</accession>
<keyword evidence="2" id="KW-0732">Signal</keyword>
<feature type="compositionally biased region" description="Polar residues" evidence="1">
    <location>
        <begin position="37"/>
        <end position="58"/>
    </location>
</feature>
<keyword evidence="4" id="KW-1185">Reference proteome</keyword>
<dbReference type="RefSeq" id="WP_156230571.1">
    <property type="nucleotide sequence ID" value="NZ_CP046455.1"/>
</dbReference>
<feature type="signal peptide" evidence="2">
    <location>
        <begin position="1"/>
        <end position="31"/>
    </location>
</feature>
<evidence type="ECO:0000313" key="3">
    <source>
        <dbReference type="EMBL" id="QGU07031.1"/>
    </source>
</evidence>
<reference evidence="3 4" key="1">
    <citation type="submission" date="2019-11" db="EMBL/GenBank/DDBJ databases">
        <title>Complete genome sequence of Corynebacterium kalinowskii 1959, a novel Corynebacterium species isolated from soil of a small paddock in Vilsendorf, Germany.</title>
        <authorList>
            <person name="Schaffert L."/>
            <person name="Ruwe M."/>
            <person name="Milse J."/>
            <person name="Hanuschka K."/>
            <person name="Ortseifen V."/>
            <person name="Droste J."/>
            <person name="Brandt D."/>
            <person name="Schlueter L."/>
            <person name="Kutter Y."/>
            <person name="Vinke S."/>
            <person name="Viehoefer P."/>
            <person name="Jacob L."/>
            <person name="Luebke N.-C."/>
            <person name="Schulte-Berndt E."/>
            <person name="Hain C."/>
            <person name="Linder M."/>
            <person name="Schmidt P."/>
            <person name="Wollenschlaeger L."/>
            <person name="Luttermann T."/>
            <person name="Thieme E."/>
            <person name="Hassa J."/>
            <person name="Haak M."/>
            <person name="Wittchen M."/>
            <person name="Mentz A."/>
            <person name="Persicke M."/>
            <person name="Busche T."/>
            <person name="Ruckert C."/>
        </authorList>
    </citation>
    <scope>NUCLEOTIDE SEQUENCE [LARGE SCALE GENOMIC DNA]</scope>
    <source>
        <strain evidence="3 4">2039</strain>
    </source>
</reference>
<dbReference type="Proteomes" id="UP000424462">
    <property type="component" value="Chromosome"/>
</dbReference>
<organism evidence="3 4">
    <name type="scientific">Corynebacterium occultum</name>
    <dbReference type="NCBI Taxonomy" id="2675219"/>
    <lineage>
        <taxon>Bacteria</taxon>
        <taxon>Bacillati</taxon>
        <taxon>Actinomycetota</taxon>
        <taxon>Actinomycetes</taxon>
        <taxon>Mycobacteriales</taxon>
        <taxon>Corynebacteriaceae</taxon>
        <taxon>Corynebacterium</taxon>
    </lineage>
</organism>
<name>A0A6B8W3D0_9CORY</name>
<gene>
    <name evidence="3" type="ORF">COCCU_05425</name>
</gene>
<evidence type="ECO:0000313" key="4">
    <source>
        <dbReference type="Proteomes" id="UP000424462"/>
    </source>
</evidence>
<dbReference type="AlphaFoldDB" id="A0A6B8W3D0"/>
<proteinExistence type="predicted"/>
<protein>
    <recommendedName>
        <fullName evidence="5">Secreted protein</fullName>
    </recommendedName>
</protein>
<feature type="region of interest" description="Disordered" evidence="1">
    <location>
        <begin position="34"/>
        <end position="58"/>
    </location>
</feature>
<evidence type="ECO:0000256" key="1">
    <source>
        <dbReference type="SAM" id="MobiDB-lite"/>
    </source>
</evidence>
<feature type="chain" id="PRO_5039533958" description="Secreted protein" evidence="2">
    <location>
        <begin position="32"/>
        <end position="243"/>
    </location>
</feature>
<sequence length="243" mass="26141" precursor="true">MPTPTAPGPRRTAIATLISVLMFLMAGCAQPGETEKFGQSSPTLSMPAQGSGQPSSDTTVIRYVSPISRDGEIQPGWRQAGETHSLEDNCNRSPVAVEDGIYQCGPSALAAMACFYNHPTEAYFCPLSPFGRQYRLLKIMGESDGTQFTQPYPWGLELDDGRECTIRQGGAWGTRDDGYFGTYSCDTGEEFVLSTGGQHDVLFTVDPNGKWTVSLGELGAVGEQFPPPSAMGLAAIYYAAWAK</sequence>
<dbReference type="EMBL" id="CP046455">
    <property type="protein sequence ID" value="QGU07031.1"/>
    <property type="molecule type" value="Genomic_DNA"/>
</dbReference>
<dbReference type="KEGG" id="cok:COCCU_05425"/>
<evidence type="ECO:0008006" key="5">
    <source>
        <dbReference type="Google" id="ProtNLM"/>
    </source>
</evidence>